<proteinExistence type="predicted"/>
<keyword evidence="2" id="KW-0732">Signal</keyword>
<dbReference type="SMART" id="SM00257">
    <property type="entry name" value="LysM"/>
    <property type="match status" value="1"/>
</dbReference>
<feature type="signal peptide" evidence="2">
    <location>
        <begin position="1"/>
        <end position="18"/>
    </location>
</feature>
<dbReference type="SUPFAM" id="SSF54106">
    <property type="entry name" value="LysM domain"/>
    <property type="match status" value="1"/>
</dbReference>
<keyword evidence="5" id="KW-1185">Reference proteome</keyword>
<dbReference type="CDD" id="cd00118">
    <property type="entry name" value="LysM"/>
    <property type="match status" value="1"/>
</dbReference>
<gene>
    <name evidence="4" type="ORF">OQ257_04610</name>
</gene>
<dbReference type="Pfam" id="PF01476">
    <property type="entry name" value="LysM"/>
    <property type="match status" value="1"/>
</dbReference>
<feature type="compositionally biased region" description="Polar residues" evidence="1">
    <location>
        <begin position="55"/>
        <end position="67"/>
    </location>
</feature>
<evidence type="ECO:0000256" key="2">
    <source>
        <dbReference type="SAM" id="SignalP"/>
    </source>
</evidence>
<feature type="domain" description="LysM" evidence="3">
    <location>
        <begin position="136"/>
        <end position="180"/>
    </location>
</feature>
<comment type="caution">
    <text evidence="4">The sequence shown here is derived from an EMBL/GenBank/DDBJ whole genome shotgun (WGS) entry which is preliminary data.</text>
</comment>
<feature type="region of interest" description="Disordered" evidence="1">
    <location>
        <begin position="55"/>
        <end position="92"/>
    </location>
</feature>
<dbReference type="PROSITE" id="PS51257">
    <property type="entry name" value="PROKAR_LIPOPROTEIN"/>
    <property type="match status" value="1"/>
</dbReference>
<accession>A0A9X4G4C7</accession>
<evidence type="ECO:0000313" key="5">
    <source>
        <dbReference type="Proteomes" id="UP001142444"/>
    </source>
</evidence>
<reference evidence="4" key="1">
    <citation type="submission" date="2022-11" db="EMBL/GenBank/DDBJ databases">
        <authorList>
            <person name="Kamali M."/>
            <person name="Peak L."/>
            <person name="Go Y.Y."/>
            <person name="Balasuriya U.B.R."/>
            <person name="Carossino M."/>
        </authorList>
    </citation>
    <scope>NUCLEOTIDE SEQUENCE</scope>
    <source>
        <strain evidence="4">4524</strain>
    </source>
</reference>
<evidence type="ECO:0000259" key="3">
    <source>
        <dbReference type="PROSITE" id="PS51782"/>
    </source>
</evidence>
<protein>
    <submittedName>
        <fullName evidence="4">LysM peptidoglycan-binding domain-containing protein</fullName>
    </submittedName>
</protein>
<dbReference type="Gene3D" id="3.10.350.10">
    <property type="entry name" value="LysM domain"/>
    <property type="match status" value="1"/>
</dbReference>
<evidence type="ECO:0000256" key="1">
    <source>
        <dbReference type="SAM" id="MobiDB-lite"/>
    </source>
</evidence>
<dbReference type="InterPro" id="IPR018392">
    <property type="entry name" value="LysM"/>
</dbReference>
<dbReference type="Proteomes" id="UP001142444">
    <property type="component" value="Unassembled WGS sequence"/>
</dbReference>
<sequence length="181" mass="19039">MKKSLLLLPLMVSLALTACNSSSESEASVAEATGSSTTSAIPTWQSAETIQATDMPASMSSAPTHTIGQAPTTYNNTPQTTYSAAPQPVQQPQPVAVQPQATSVAQSETIGNCQVIRDSMGTPVYAQMVKGCYTDSNYTVGKSDTMYLISYLTGQTPAQIAALNNISTTTKLQVGQVLRVR</sequence>
<name>A0A9X4G4C7_ACTEU</name>
<dbReference type="AlphaFoldDB" id="A0A9X4G4C7"/>
<dbReference type="RefSeq" id="WP_275217601.1">
    <property type="nucleotide sequence ID" value="NZ_CP103813.1"/>
</dbReference>
<reference evidence="4" key="2">
    <citation type="journal article" date="2023" name="Pathogens">
        <title>Pathological Features and Genomic Characterization of an Actinobacillus equuli subsp. equuli Bearing Unique Virulence-Associated Genes from an Adult Horse with Pleuropneumonia.</title>
        <authorList>
            <person name="Kamali M."/>
            <person name="Carossino M."/>
            <person name="Del Piero F."/>
            <person name="Peak L."/>
            <person name="Mitchell M.S."/>
            <person name="Willette J."/>
            <person name="Baker R."/>
            <person name="Li F."/>
            <person name="Kenez A."/>
            <person name="Balasuriya U.B.R."/>
            <person name="Go Y.Y."/>
        </authorList>
    </citation>
    <scope>NUCLEOTIDE SEQUENCE</scope>
    <source>
        <strain evidence="4">4524</strain>
    </source>
</reference>
<evidence type="ECO:0000313" key="4">
    <source>
        <dbReference type="EMBL" id="MDE8034445.1"/>
    </source>
</evidence>
<feature type="compositionally biased region" description="Low complexity" evidence="1">
    <location>
        <begin position="69"/>
        <end position="92"/>
    </location>
</feature>
<feature type="chain" id="PRO_5040724671" evidence="2">
    <location>
        <begin position="19"/>
        <end position="181"/>
    </location>
</feature>
<dbReference type="PROSITE" id="PS51782">
    <property type="entry name" value="LYSM"/>
    <property type="match status" value="1"/>
</dbReference>
<dbReference type="EMBL" id="JAPHVQ010000003">
    <property type="protein sequence ID" value="MDE8034445.1"/>
    <property type="molecule type" value="Genomic_DNA"/>
</dbReference>
<organism evidence="4 5">
    <name type="scientific">Actinobacillus equuli subsp. equuli</name>
    <dbReference type="NCBI Taxonomy" id="202947"/>
    <lineage>
        <taxon>Bacteria</taxon>
        <taxon>Pseudomonadati</taxon>
        <taxon>Pseudomonadota</taxon>
        <taxon>Gammaproteobacteria</taxon>
        <taxon>Pasteurellales</taxon>
        <taxon>Pasteurellaceae</taxon>
        <taxon>Actinobacillus</taxon>
    </lineage>
</organism>
<dbReference type="InterPro" id="IPR036779">
    <property type="entry name" value="LysM_dom_sf"/>
</dbReference>